<name>A0ABV7XXT4_9FLAO</name>
<accession>A0ABV7XXT4</accession>
<dbReference type="RefSeq" id="WP_290299287.1">
    <property type="nucleotide sequence ID" value="NZ_JAUFQR010000001.1"/>
</dbReference>
<protein>
    <recommendedName>
        <fullName evidence="4">DNA polymerase III subunits gamma and tau</fullName>
    </recommendedName>
</protein>
<evidence type="ECO:0000313" key="2">
    <source>
        <dbReference type="EMBL" id="MFC3757828.1"/>
    </source>
</evidence>
<proteinExistence type="predicted"/>
<evidence type="ECO:0000256" key="1">
    <source>
        <dbReference type="SAM" id="MobiDB-lite"/>
    </source>
</evidence>
<comment type="caution">
    <text evidence="2">The sequence shown here is derived from an EMBL/GenBank/DDBJ whole genome shotgun (WGS) entry which is preliminary data.</text>
</comment>
<gene>
    <name evidence="2" type="ORF">ACFONJ_17750</name>
</gene>
<dbReference type="EMBL" id="JBHRYO010000002">
    <property type="protein sequence ID" value="MFC3757828.1"/>
    <property type="molecule type" value="Genomic_DNA"/>
</dbReference>
<organism evidence="2 3">
    <name type="scientific">Chryseobacterium tructae</name>
    <dbReference type="NCBI Taxonomy" id="1037380"/>
    <lineage>
        <taxon>Bacteria</taxon>
        <taxon>Pseudomonadati</taxon>
        <taxon>Bacteroidota</taxon>
        <taxon>Flavobacteriia</taxon>
        <taxon>Flavobacteriales</taxon>
        <taxon>Weeksellaceae</taxon>
        <taxon>Chryseobacterium group</taxon>
        <taxon>Chryseobacterium</taxon>
    </lineage>
</organism>
<keyword evidence="3" id="KW-1185">Reference proteome</keyword>
<feature type="compositionally biased region" description="Polar residues" evidence="1">
    <location>
        <begin position="19"/>
        <end position="41"/>
    </location>
</feature>
<feature type="compositionally biased region" description="Basic and acidic residues" evidence="1">
    <location>
        <begin position="1"/>
        <end position="15"/>
    </location>
</feature>
<evidence type="ECO:0000313" key="3">
    <source>
        <dbReference type="Proteomes" id="UP001595735"/>
    </source>
</evidence>
<reference evidence="3" key="1">
    <citation type="journal article" date="2019" name="Int. J. Syst. Evol. Microbiol.">
        <title>The Global Catalogue of Microorganisms (GCM) 10K type strain sequencing project: providing services to taxonomists for standard genome sequencing and annotation.</title>
        <authorList>
            <consortium name="The Broad Institute Genomics Platform"/>
            <consortium name="The Broad Institute Genome Sequencing Center for Infectious Disease"/>
            <person name="Wu L."/>
            <person name="Ma J."/>
        </authorList>
    </citation>
    <scope>NUCLEOTIDE SEQUENCE [LARGE SCALE GENOMIC DNA]</scope>
    <source>
        <strain evidence="3">CECT 7798</strain>
    </source>
</reference>
<evidence type="ECO:0008006" key="4">
    <source>
        <dbReference type="Google" id="ProtNLM"/>
    </source>
</evidence>
<dbReference type="Proteomes" id="UP001595735">
    <property type="component" value="Unassembled WGS sequence"/>
</dbReference>
<feature type="region of interest" description="Disordered" evidence="1">
    <location>
        <begin position="1"/>
        <end position="41"/>
    </location>
</feature>
<sequence>MKIPEKVQEKKEPIKAEPSVQTESVQESSISKTTKPLSRTGVSSGFSINSFLNKEEKVDTKEEVAIKTDHLPKNHFTDTDLQVEWKIMLKQLQVKNTFVFNAVKTFKLEKKEENKITVLFPSDSAKVEFDKISGEFFNHLRRKVQNYSIEIEYVRDVENLKIEVVTKRKTFEKFIEKNPLLRDLDDLMKFDLT</sequence>